<organism evidence="1 2">
    <name type="scientific">Salinisphaera dokdonensis CL-ES53</name>
    <dbReference type="NCBI Taxonomy" id="1304272"/>
    <lineage>
        <taxon>Bacteria</taxon>
        <taxon>Pseudomonadati</taxon>
        <taxon>Pseudomonadota</taxon>
        <taxon>Gammaproteobacteria</taxon>
        <taxon>Salinisphaerales</taxon>
        <taxon>Salinisphaeraceae</taxon>
        <taxon>Salinisphaera</taxon>
    </lineage>
</organism>
<evidence type="ECO:0000313" key="2">
    <source>
        <dbReference type="Proteomes" id="UP001460888"/>
    </source>
</evidence>
<keyword evidence="2" id="KW-1185">Reference proteome</keyword>
<dbReference type="SUPFAM" id="SSF51735">
    <property type="entry name" value="NAD(P)-binding Rossmann-fold domains"/>
    <property type="match status" value="1"/>
</dbReference>
<comment type="caution">
    <text evidence="1">The sequence shown here is derived from an EMBL/GenBank/DDBJ whole genome shotgun (WGS) entry which is preliminary data.</text>
</comment>
<gene>
    <name evidence="1" type="ORF">SADO_03215</name>
</gene>
<proteinExistence type="predicted"/>
<dbReference type="EMBL" id="APND01000001">
    <property type="protein sequence ID" value="MES1928232.1"/>
    <property type="molecule type" value="Genomic_DNA"/>
</dbReference>
<sequence>MDRAAQPSEIAPAYVYLACEESSYMTGQTLHLNGGVILNT</sequence>
<accession>A0ABV2AX86</accession>
<evidence type="ECO:0000313" key="1">
    <source>
        <dbReference type="EMBL" id="MES1928232.1"/>
    </source>
</evidence>
<dbReference type="InterPro" id="IPR002347">
    <property type="entry name" value="SDR_fam"/>
</dbReference>
<protein>
    <submittedName>
        <fullName evidence="1">Short-chain dehydrogenase/reductase SDR</fullName>
    </submittedName>
</protein>
<dbReference type="Gene3D" id="3.40.50.720">
    <property type="entry name" value="NAD(P)-binding Rossmann-like Domain"/>
    <property type="match status" value="1"/>
</dbReference>
<dbReference type="InterPro" id="IPR036291">
    <property type="entry name" value="NAD(P)-bd_dom_sf"/>
</dbReference>
<dbReference type="Proteomes" id="UP001460888">
    <property type="component" value="Unassembled WGS sequence"/>
</dbReference>
<reference evidence="1 2" key="1">
    <citation type="submission" date="2013-03" db="EMBL/GenBank/DDBJ databases">
        <title>Salinisphaera dokdonensis CL-ES53 Genome Sequencing.</title>
        <authorList>
            <person name="Li C."/>
            <person name="Lai Q."/>
            <person name="Shao Z."/>
        </authorList>
    </citation>
    <scope>NUCLEOTIDE SEQUENCE [LARGE SCALE GENOMIC DNA]</scope>
    <source>
        <strain evidence="1 2">CL-ES53</strain>
    </source>
</reference>
<dbReference type="Pfam" id="PF13561">
    <property type="entry name" value="adh_short_C2"/>
    <property type="match status" value="1"/>
</dbReference>
<name>A0ABV2AX86_9GAMM</name>